<dbReference type="Proteomes" id="UP000230233">
    <property type="component" value="Chromosome II"/>
</dbReference>
<comment type="caution">
    <text evidence="2">The sequence shown here is derived from an EMBL/GenBank/DDBJ whole genome shotgun (WGS) entry which is preliminary data.</text>
</comment>
<sequence>MLSSVYFSNSFPWNGNPKTISRSSFLHFIEYQLRNNKTVDADPPYFIHSIFFLTMTKPKGSSQFLKCAKCLTKFKTEAEFQAHTAYDCEISDEYFKCNGCPFKTKSKAGMVSHQLGHSREAFGKIFCAYCRKYTLFKSQKNLMVHVKRYHPEKVSELDKIIEDRRKIDEKTQKMFNSTEKQAKKIANQPQTGSWEIPHAVMIPSSRHHHEYERTPDAYSSGASSNQSIQDTSQLYNYMDPTHYQQYGWL</sequence>
<organism evidence="2 3">
    <name type="scientific">Caenorhabditis nigoni</name>
    <dbReference type="NCBI Taxonomy" id="1611254"/>
    <lineage>
        <taxon>Eukaryota</taxon>
        <taxon>Metazoa</taxon>
        <taxon>Ecdysozoa</taxon>
        <taxon>Nematoda</taxon>
        <taxon>Chromadorea</taxon>
        <taxon>Rhabditida</taxon>
        <taxon>Rhabditina</taxon>
        <taxon>Rhabditomorpha</taxon>
        <taxon>Rhabditoidea</taxon>
        <taxon>Rhabditidae</taxon>
        <taxon>Peloderinae</taxon>
        <taxon>Caenorhabditis</taxon>
    </lineage>
</organism>
<dbReference type="STRING" id="1611254.A0A2G5V5I2"/>
<reference evidence="3" key="1">
    <citation type="submission" date="2017-10" db="EMBL/GenBank/DDBJ databases">
        <title>Rapid genome shrinkage in a self-fertile nematode reveals novel sperm competition proteins.</title>
        <authorList>
            <person name="Yin D."/>
            <person name="Schwarz E.M."/>
            <person name="Thomas C.G."/>
            <person name="Felde R.L."/>
            <person name="Korf I.F."/>
            <person name="Cutter A.D."/>
            <person name="Schartner C.M."/>
            <person name="Ralston E.J."/>
            <person name="Meyer B.J."/>
            <person name="Haag E.S."/>
        </authorList>
    </citation>
    <scope>NUCLEOTIDE SEQUENCE [LARGE SCALE GENOMIC DNA]</scope>
    <source>
        <strain evidence="3">JU1422</strain>
    </source>
</reference>
<dbReference type="Gene3D" id="3.30.160.60">
    <property type="entry name" value="Classic Zinc Finger"/>
    <property type="match status" value="1"/>
</dbReference>
<gene>
    <name evidence="2" type="primary">Cni-ZK177.3</name>
    <name evidence="2" type="synonym">Cnig_chr_II.g6360</name>
    <name evidence="2" type="ORF">B9Z55_006360</name>
</gene>
<feature type="domain" description="C2H2-type" evidence="1">
    <location>
        <begin position="95"/>
        <end position="117"/>
    </location>
</feature>
<accession>A0A2G5V5I2</accession>
<dbReference type="AlphaFoldDB" id="A0A2G5V5I2"/>
<keyword evidence="3" id="KW-1185">Reference proteome</keyword>
<dbReference type="SMART" id="SM00355">
    <property type="entry name" value="ZnF_C2H2"/>
    <property type="match status" value="3"/>
</dbReference>
<protein>
    <recommendedName>
        <fullName evidence="1">C2H2-type domain-containing protein</fullName>
    </recommendedName>
</protein>
<feature type="domain" description="C2H2-type" evidence="1">
    <location>
        <begin position="125"/>
        <end position="150"/>
    </location>
</feature>
<dbReference type="InterPro" id="IPR013087">
    <property type="entry name" value="Znf_C2H2_type"/>
</dbReference>
<name>A0A2G5V5I2_9PELO</name>
<evidence type="ECO:0000259" key="1">
    <source>
        <dbReference type="SMART" id="SM00355"/>
    </source>
</evidence>
<feature type="domain" description="C2H2-type" evidence="1">
    <location>
        <begin position="65"/>
        <end position="85"/>
    </location>
</feature>
<dbReference type="EMBL" id="PDUG01000002">
    <property type="protein sequence ID" value="PIC46776.1"/>
    <property type="molecule type" value="Genomic_DNA"/>
</dbReference>
<evidence type="ECO:0000313" key="2">
    <source>
        <dbReference type="EMBL" id="PIC46776.1"/>
    </source>
</evidence>
<evidence type="ECO:0000313" key="3">
    <source>
        <dbReference type="Proteomes" id="UP000230233"/>
    </source>
</evidence>
<dbReference type="OrthoDB" id="10310997at2759"/>
<proteinExistence type="predicted"/>